<evidence type="ECO:0000313" key="4">
    <source>
        <dbReference type="Proteomes" id="UP000583944"/>
    </source>
</evidence>
<feature type="transmembrane region" description="Helical" evidence="2">
    <location>
        <begin position="699"/>
        <end position="721"/>
    </location>
</feature>
<reference evidence="3 4" key="1">
    <citation type="journal article" date="2019" name="Genome Biol. Evol.">
        <title>Nanopore Sequencing Significantly Improves Genome Assembly of the Protozoan Parasite Trypanosoma cruzi.</title>
        <authorList>
            <person name="Diaz-Viraque F."/>
            <person name="Pita S."/>
            <person name="Greif G."/>
            <person name="de Souza R.C.M."/>
            <person name="Iraola G."/>
            <person name="Robello C."/>
        </authorList>
    </citation>
    <scope>NUCLEOTIDE SEQUENCE [LARGE SCALE GENOMIC DNA]</scope>
    <source>
        <strain evidence="3 4">Berenice</strain>
    </source>
</reference>
<evidence type="ECO:0000256" key="1">
    <source>
        <dbReference type="SAM" id="MobiDB-lite"/>
    </source>
</evidence>
<keyword evidence="2" id="KW-1133">Transmembrane helix</keyword>
<organism evidence="3 4">
    <name type="scientific">Trypanosoma cruzi</name>
    <dbReference type="NCBI Taxonomy" id="5693"/>
    <lineage>
        <taxon>Eukaryota</taxon>
        <taxon>Discoba</taxon>
        <taxon>Euglenozoa</taxon>
        <taxon>Kinetoplastea</taxon>
        <taxon>Metakinetoplastina</taxon>
        <taxon>Trypanosomatida</taxon>
        <taxon>Trypanosomatidae</taxon>
        <taxon>Trypanosoma</taxon>
        <taxon>Schizotrypanum</taxon>
    </lineage>
</organism>
<sequence>MFNPIAFAFNVSFPFFFFFWVGAFPFYYLLCEPVGTCWTLTLVGVFTCTCVDARVPLFFSYFSYVFLFGFFEGYWALLWHTLPLLRREEPPCVFPPGVIIHPRWLAGTGAVAMQNGFSQREVPSSVIDSGRDSPFPSQLPFSAAQVPLIDNTVNGDDWDNDDNDDNDAGGCSSNSSFVDLDQIAVQMNVRVEDLLRALQNGLGGGGGGGYTAPENRLRSQFSSAASTSLNRGDDSNNGTRNNCSGIDFFSYVDHDNESNHADNRSGGNESDMFGVLRQHLSKEALSKTQLLSFAVEDSNLSSQEREQQIREGTGTETVTAPIVFLSTSSTRGSGLHLSPIPSTEPLLRANAPSPLPSSSPQPPRRIRFGSRVVTSVCVYSVNNEVYFGLQFRQHWSSWAALLCGFLLETVFEVHLDWFANVGSATTHHTIPIAHWVYTYRSLFSVVYGLLWLLCGAWRDGVGSLVAVTAEPLGVCMKSLAVTLVSSFFFSLAAASMVLTNEMSGSSLLFTTTVMHCLWILFYRVSRAQMVFLVEVCGSIMLIVGNVLCNVDGMRLMGLRDTIYGNLLMSGGSLLFATAFLVMAYGLQRGLCSTAGLTVAVGIELFFTTFIMGVCYGYSMSSGAGDSLIAGFQHANAMHSCLLAAEDLVFNVMYLYALYHLDVLSVSACFSLKVAVVPIVEHFLVWRVAEKVPPVVRARWGPLLFVGVGVVAVAAAFVMFFASVRRRFVARRLFHMRGLRRVPDPYQKKKRGRHERRQRLVAASSSW</sequence>
<dbReference type="Proteomes" id="UP000583944">
    <property type="component" value="Unassembled WGS sequence"/>
</dbReference>
<dbReference type="AlphaFoldDB" id="A0A7J6Y821"/>
<protein>
    <recommendedName>
        <fullName evidence="5">Transmembrane protein</fullName>
    </recommendedName>
</protein>
<evidence type="ECO:0008006" key="5">
    <source>
        <dbReference type="Google" id="ProtNLM"/>
    </source>
</evidence>
<evidence type="ECO:0000256" key="2">
    <source>
        <dbReference type="SAM" id="Phobius"/>
    </source>
</evidence>
<dbReference type="VEuPathDB" id="TriTrypDB:BCY84_05162"/>
<evidence type="ECO:0000313" key="3">
    <source>
        <dbReference type="EMBL" id="KAF5222712.1"/>
    </source>
</evidence>
<accession>A0A7J6Y821</accession>
<feature type="transmembrane region" description="Helical" evidence="2">
    <location>
        <begin position="530"/>
        <end position="550"/>
    </location>
</feature>
<feature type="compositionally biased region" description="Acidic residues" evidence="1">
    <location>
        <begin position="156"/>
        <end position="167"/>
    </location>
</feature>
<dbReference type="VEuPathDB" id="TriTrypDB:ECC02_004289"/>
<feature type="transmembrane region" description="Helical" evidence="2">
    <location>
        <begin position="478"/>
        <end position="499"/>
    </location>
</feature>
<feature type="region of interest" description="Disordered" evidence="1">
    <location>
        <begin position="221"/>
        <end position="240"/>
    </location>
</feature>
<name>A0A7J6Y821_TRYCR</name>
<feature type="region of interest" description="Disordered" evidence="1">
    <location>
        <begin position="152"/>
        <end position="173"/>
    </location>
</feature>
<feature type="transmembrane region" description="Helical" evidence="2">
    <location>
        <begin position="61"/>
        <end position="79"/>
    </location>
</feature>
<feature type="transmembrane region" description="Helical" evidence="2">
    <location>
        <begin position="6"/>
        <end position="30"/>
    </location>
</feature>
<feature type="transmembrane region" description="Helical" evidence="2">
    <location>
        <begin position="657"/>
        <end position="679"/>
    </location>
</feature>
<dbReference type="EMBL" id="JABDHM010000025">
    <property type="protein sequence ID" value="KAF5222712.1"/>
    <property type="molecule type" value="Genomic_DNA"/>
</dbReference>
<feature type="transmembrane region" description="Helical" evidence="2">
    <location>
        <begin position="596"/>
        <end position="617"/>
    </location>
</feature>
<comment type="caution">
    <text evidence="3">The sequence shown here is derived from an EMBL/GenBank/DDBJ whole genome shotgun (WGS) entry which is preliminary data.</text>
</comment>
<feature type="transmembrane region" description="Helical" evidence="2">
    <location>
        <begin position="506"/>
        <end position="524"/>
    </location>
</feature>
<gene>
    <name evidence="3" type="ORF">ECC02_004289</name>
</gene>
<feature type="transmembrane region" description="Helical" evidence="2">
    <location>
        <begin position="437"/>
        <end position="458"/>
    </location>
</feature>
<keyword evidence="2" id="KW-0812">Transmembrane</keyword>
<keyword evidence="2" id="KW-0472">Membrane</keyword>
<feature type="transmembrane region" description="Helical" evidence="2">
    <location>
        <begin position="562"/>
        <end position="584"/>
    </location>
</feature>
<proteinExistence type="predicted"/>